<evidence type="ECO:0000313" key="8">
    <source>
        <dbReference type="Proteomes" id="UP000288758"/>
    </source>
</evidence>
<keyword evidence="2" id="KW-0808">Transferase</keyword>
<dbReference type="PANTHER" id="PTHR43851">
    <property type="match status" value="1"/>
</dbReference>
<sequence length="448" mass="49461">MGGESSLILCSPMASEPDDKLPPQGRFNRLRKLAGLSMHVGSEVLKTGARKLSGTSPTELLSLGTAEKLVATLGEMKGAAMKLGQALSMDPDLLTPEVRQMMARLQNQAPAMSYAQVSRVVREELGAPPEALFKEFSPDALAAASLGQVHRAVLHDGRPVAVKVQYPGIDVSMGHDMDNLGLVVKTVSKTSRMMDGTAYFQELRDELMLELDYRREAKLAQGFAKSVARLPDLYVPQVIEERSAHRVLTLELLEGQTLKDWVTTSPDDAARFRVARQLIRATYGPFLDAGEIHADPHPGNFMVMPDGRMGLLDFGSIKRFSPGFVAANRRMFQQALRLETLDVLDLCREVGFSVELPEAEAELLLREVLHIAGRPMRTAPYDYGTCDINRDMRNHFTRNAARMMRIRPPPEAMMFFRATGGLAQNLRLVGAQGDFRQVFLEVGALVGE</sequence>
<keyword evidence="7" id="KW-0560">Oxidoreductase</keyword>
<feature type="domain" description="Protein kinase" evidence="6">
    <location>
        <begin position="135"/>
        <end position="448"/>
    </location>
</feature>
<dbReference type="InterPro" id="IPR011009">
    <property type="entry name" value="Kinase-like_dom_sf"/>
</dbReference>
<dbReference type="GO" id="GO:0004672">
    <property type="term" value="F:protein kinase activity"/>
    <property type="evidence" value="ECO:0007669"/>
    <property type="project" value="InterPro"/>
</dbReference>
<dbReference type="AlphaFoldDB" id="A0A410RK25"/>
<dbReference type="GO" id="GO:0005524">
    <property type="term" value="F:ATP binding"/>
    <property type="evidence" value="ECO:0007669"/>
    <property type="project" value="UniProtKB-KW"/>
</dbReference>
<keyword evidence="3" id="KW-0547">Nucleotide-binding</keyword>
<evidence type="ECO:0000259" key="6">
    <source>
        <dbReference type="PROSITE" id="PS50011"/>
    </source>
</evidence>
<dbReference type="InterPro" id="IPR051409">
    <property type="entry name" value="Atypical_kinase_ADCK"/>
</dbReference>
<dbReference type="SUPFAM" id="SSF56112">
    <property type="entry name" value="Protein kinase-like (PK-like)"/>
    <property type="match status" value="1"/>
</dbReference>
<organism evidence="7 8">
    <name type="scientific">Corallococcus coralloides</name>
    <name type="common">Myxococcus coralloides</name>
    <dbReference type="NCBI Taxonomy" id="184914"/>
    <lineage>
        <taxon>Bacteria</taxon>
        <taxon>Pseudomonadati</taxon>
        <taxon>Myxococcota</taxon>
        <taxon>Myxococcia</taxon>
        <taxon>Myxococcales</taxon>
        <taxon>Cystobacterineae</taxon>
        <taxon>Myxococcaceae</taxon>
        <taxon>Corallococcus</taxon>
    </lineage>
</organism>
<accession>A0A410RK25</accession>
<dbReference type="CDD" id="cd13970">
    <property type="entry name" value="ABC1_ADCK3"/>
    <property type="match status" value="1"/>
</dbReference>
<dbReference type="InterPro" id="IPR004147">
    <property type="entry name" value="ABC1_dom"/>
</dbReference>
<reference evidence="7 8" key="1">
    <citation type="submission" date="2018-12" db="EMBL/GenBank/DDBJ databases">
        <title>Complete Genome Sequence of the Corallopyronin A producing Myxobacterium Corallococcus coralloides B035.</title>
        <authorList>
            <person name="Bouhired S.M."/>
            <person name="Rupp O."/>
            <person name="Blom J."/>
            <person name="Schaeberle T.F."/>
            <person name="Kehraus S."/>
            <person name="Schiefer A."/>
            <person name="Pfarr K."/>
            <person name="Goesmann A."/>
            <person name="Hoerauf A."/>
            <person name="Koenig G.M."/>
        </authorList>
    </citation>
    <scope>NUCLEOTIDE SEQUENCE [LARGE SCALE GENOMIC DNA]</scope>
    <source>
        <strain evidence="7 8">B035</strain>
    </source>
</reference>
<evidence type="ECO:0000256" key="4">
    <source>
        <dbReference type="ARBA" id="ARBA00022840"/>
    </source>
</evidence>
<dbReference type="Proteomes" id="UP000288758">
    <property type="component" value="Chromosome"/>
</dbReference>
<keyword evidence="4" id="KW-0067">ATP-binding</keyword>
<name>A0A410RK25_CORCK</name>
<dbReference type="Pfam" id="PF03109">
    <property type="entry name" value="ABC1"/>
    <property type="match status" value="1"/>
</dbReference>
<keyword evidence="7" id="KW-0830">Ubiquinone</keyword>
<evidence type="ECO:0000313" key="7">
    <source>
        <dbReference type="EMBL" id="QAT82219.1"/>
    </source>
</evidence>
<gene>
    <name evidence="7" type="primary">ubiB2_1</name>
    <name evidence="7" type="ORF">EJ065_0612</name>
</gene>
<dbReference type="GO" id="GO:0004497">
    <property type="term" value="F:monooxygenase activity"/>
    <property type="evidence" value="ECO:0007669"/>
    <property type="project" value="UniProtKB-KW"/>
</dbReference>
<evidence type="ECO:0000256" key="3">
    <source>
        <dbReference type="ARBA" id="ARBA00022741"/>
    </source>
</evidence>
<evidence type="ECO:0000256" key="2">
    <source>
        <dbReference type="ARBA" id="ARBA00022679"/>
    </source>
</evidence>
<keyword evidence="7" id="KW-0503">Monooxygenase</keyword>
<dbReference type="PROSITE" id="PS50011">
    <property type="entry name" value="PROTEIN_KINASE_DOM"/>
    <property type="match status" value="1"/>
</dbReference>
<dbReference type="PANTHER" id="PTHR43851:SF3">
    <property type="entry name" value="COENZYME Q8"/>
    <property type="match status" value="1"/>
</dbReference>
<comment type="similarity">
    <text evidence="1">Belongs to the protein kinase superfamily. ADCK protein kinase family.</text>
</comment>
<dbReference type="InterPro" id="IPR034646">
    <property type="entry name" value="ADCK3_dom"/>
</dbReference>
<dbReference type="Gene3D" id="1.10.510.10">
    <property type="entry name" value="Transferase(Phosphotransferase) domain 1"/>
    <property type="match status" value="1"/>
</dbReference>
<protein>
    <submittedName>
        <fullName evidence="7">Ubiquinone biosynthesis monooxygenase</fullName>
    </submittedName>
</protein>
<evidence type="ECO:0000256" key="1">
    <source>
        <dbReference type="ARBA" id="ARBA00009670"/>
    </source>
</evidence>
<dbReference type="EMBL" id="CP034669">
    <property type="protein sequence ID" value="QAT82219.1"/>
    <property type="molecule type" value="Genomic_DNA"/>
</dbReference>
<dbReference type="InterPro" id="IPR000719">
    <property type="entry name" value="Prot_kinase_dom"/>
</dbReference>
<proteinExistence type="inferred from homology"/>
<feature type="region of interest" description="Disordered" evidence="5">
    <location>
        <begin position="1"/>
        <end position="24"/>
    </location>
</feature>
<evidence type="ECO:0000256" key="5">
    <source>
        <dbReference type="SAM" id="MobiDB-lite"/>
    </source>
</evidence>